<protein>
    <recommendedName>
        <fullName evidence="3">Phage protein</fullName>
    </recommendedName>
</protein>
<evidence type="ECO:0000313" key="1">
    <source>
        <dbReference type="EMBL" id="EEX93815.1"/>
    </source>
</evidence>
<evidence type="ECO:0000313" key="2">
    <source>
        <dbReference type="Proteomes" id="UP000003515"/>
    </source>
</evidence>
<evidence type="ECO:0008006" key="3">
    <source>
        <dbReference type="Google" id="ProtNLM"/>
    </source>
</evidence>
<reference evidence="1 2" key="1">
    <citation type="submission" date="2009-10" db="EMBL/GenBank/DDBJ databases">
        <authorList>
            <consortium name="Los Alamos National Laboratory (LANL)"/>
            <consortium name="National Microbial Pathogen Data Resource (NMPDR)"/>
            <person name="Munk A.C."/>
            <person name="Chertkov O."/>
            <person name="Tapia R."/>
            <person name="Green L."/>
            <person name="Rogers Y."/>
            <person name="Detter J.C."/>
            <person name="Bruce D."/>
            <person name="Brettin T.S."/>
            <person name="Colwell R.R."/>
            <person name="Huq A."/>
            <person name="Grim C.J."/>
            <person name="Hasan N.A."/>
            <person name="Bartels D."/>
            <person name="Vonstein V."/>
        </authorList>
    </citation>
    <scope>NUCLEOTIDE SEQUENCE [LARGE SCALE GENOMIC DNA]</scope>
    <source>
        <strain evidence="1 2">CIP 102891</strain>
    </source>
</reference>
<proteinExistence type="predicted"/>
<organism evidence="1 2">
    <name type="scientific">Vibrio orientalis CIP 102891 = ATCC 33934</name>
    <dbReference type="NCBI Taxonomy" id="675816"/>
    <lineage>
        <taxon>Bacteria</taxon>
        <taxon>Pseudomonadati</taxon>
        <taxon>Pseudomonadota</taxon>
        <taxon>Gammaproteobacteria</taxon>
        <taxon>Vibrionales</taxon>
        <taxon>Vibrionaceae</taxon>
        <taxon>Vibrio</taxon>
        <taxon>Vibrio oreintalis group</taxon>
    </lineage>
</organism>
<sequence length="156" mass="17843">MFVNGRITSDEFKEFNQYGQKMSDLLDEMGAELPNVRPILLEIGKKSVDKETDLSNIKRFIVWHQKFKGIHRRMADLLILINDVENKLNGFNVQNGYSRNCTDAGIIPETLLTIEQVAFLVELGWFTKASIKYVYGISDNEMRKASAIARQRVATV</sequence>
<dbReference type="EMBL" id="ACZV01000004">
    <property type="protein sequence ID" value="EEX93815.1"/>
    <property type="molecule type" value="Genomic_DNA"/>
</dbReference>
<gene>
    <name evidence="1" type="ORF">VIA_000972</name>
</gene>
<accession>A0ABP2H0E5</accession>
<name>A0ABP2H0E5_VIBOR</name>
<comment type="caution">
    <text evidence="1">The sequence shown here is derived from an EMBL/GenBank/DDBJ whole genome shotgun (WGS) entry which is preliminary data.</text>
</comment>
<dbReference type="Proteomes" id="UP000003515">
    <property type="component" value="Unassembled WGS sequence"/>
</dbReference>
<keyword evidence="2" id="KW-1185">Reference proteome</keyword>